<dbReference type="GO" id="GO:0009424">
    <property type="term" value="C:bacterial-type flagellum hook"/>
    <property type="evidence" value="ECO:0007669"/>
    <property type="project" value="TreeGrafter"/>
</dbReference>
<dbReference type="Pfam" id="PF22692">
    <property type="entry name" value="LlgE_F_G_D1"/>
    <property type="match status" value="1"/>
</dbReference>
<dbReference type="OrthoDB" id="8578401at2"/>
<dbReference type="Proteomes" id="UP000316649">
    <property type="component" value="Unassembled WGS sequence"/>
</dbReference>
<dbReference type="InterPro" id="IPR020013">
    <property type="entry name" value="Flagellar_FlgE/F/G"/>
</dbReference>
<dbReference type="PANTHER" id="PTHR30435">
    <property type="entry name" value="FLAGELLAR PROTEIN"/>
    <property type="match status" value="1"/>
</dbReference>
<keyword evidence="10" id="KW-1185">Reference proteome</keyword>
<keyword evidence="9" id="KW-0282">Flagellum</keyword>
<dbReference type="SUPFAM" id="SSF117143">
    <property type="entry name" value="Flagellar hook protein flgE"/>
    <property type="match status" value="1"/>
</dbReference>
<evidence type="ECO:0000313" key="10">
    <source>
        <dbReference type="Proteomes" id="UP000316649"/>
    </source>
</evidence>
<keyword evidence="9" id="KW-0966">Cell projection</keyword>
<evidence type="ECO:0000256" key="4">
    <source>
        <dbReference type="ARBA" id="ARBA00023143"/>
    </source>
</evidence>
<feature type="domain" description="Flagellar hook protein FlgE D2" evidence="7">
    <location>
        <begin position="164"/>
        <end position="309"/>
    </location>
</feature>
<dbReference type="GO" id="GO:0009425">
    <property type="term" value="C:bacterial-type flagellum basal body"/>
    <property type="evidence" value="ECO:0007669"/>
    <property type="project" value="UniProtKB-SubCell"/>
</dbReference>
<evidence type="ECO:0000259" key="8">
    <source>
        <dbReference type="Pfam" id="PF22692"/>
    </source>
</evidence>
<comment type="similarity">
    <text evidence="2 5">Belongs to the flagella basal body rod proteins family.</text>
</comment>
<dbReference type="RefSeq" id="WP_144358850.1">
    <property type="nucleotide sequence ID" value="NZ_VMNH01000009.1"/>
</dbReference>
<dbReference type="NCBIfam" id="NF004238">
    <property type="entry name" value="PRK05682.1-1"/>
    <property type="match status" value="1"/>
</dbReference>
<dbReference type="NCBIfam" id="TIGR03506">
    <property type="entry name" value="FlgEFG_subfam"/>
    <property type="match status" value="1"/>
</dbReference>
<comment type="subcellular location">
    <subcellularLocation>
        <location evidence="1 5">Bacterial flagellum basal body</location>
    </subcellularLocation>
</comment>
<dbReference type="GO" id="GO:0071978">
    <property type="term" value="P:bacterial-type flagellum-dependent swarming motility"/>
    <property type="evidence" value="ECO:0007669"/>
    <property type="project" value="TreeGrafter"/>
</dbReference>
<dbReference type="Gene3D" id="2.60.98.20">
    <property type="entry name" value="Flagellar hook protein FlgE"/>
    <property type="match status" value="1"/>
</dbReference>
<keyword evidence="9" id="KW-0969">Cilium</keyword>
<dbReference type="PANTHER" id="PTHR30435:SF1">
    <property type="entry name" value="FLAGELLAR HOOK PROTEIN FLGE"/>
    <property type="match status" value="1"/>
</dbReference>
<feature type="domain" description="Flagellar hook protein FlgE/F/G-like D1" evidence="8">
    <location>
        <begin position="83"/>
        <end position="148"/>
    </location>
</feature>
<dbReference type="AlphaFoldDB" id="A0A557SCZ3"/>
<evidence type="ECO:0000259" key="7">
    <source>
        <dbReference type="Pfam" id="PF07559"/>
    </source>
</evidence>
<dbReference type="InterPro" id="IPR037925">
    <property type="entry name" value="FlgE/F/G-like"/>
</dbReference>
<dbReference type="InterPro" id="IPR053967">
    <property type="entry name" value="LlgE_F_G-like_D1"/>
</dbReference>
<dbReference type="GO" id="GO:0005829">
    <property type="term" value="C:cytosol"/>
    <property type="evidence" value="ECO:0007669"/>
    <property type="project" value="TreeGrafter"/>
</dbReference>
<reference evidence="9 10" key="1">
    <citation type="submission" date="2019-07" db="EMBL/GenBank/DDBJ databases">
        <title>The pathways for chlorine oxyanion respiration interact through the shared metabolite chlorate.</title>
        <authorList>
            <person name="Barnum T.P."/>
            <person name="Cheng Y."/>
            <person name="Hill K.A."/>
            <person name="Lucas L.N."/>
            <person name="Carlson H.K."/>
            <person name="Coates J.D."/>
        </authorList>
    </citation>
    <scope>NUCLEOTIDE SEQUENCE [LARGE SCALE GENOMIC DNA]</scope>
    <source>
        <strain evidence="9 10">BK-1</strain>
    </source>
</reference>
<dbReference type="Pfam" id="PF06429">
    <property type="entry name" value="Flg_bbr_C"/>
    <property type="match status" value="1"/>
</dbReference>
<feature type="domain" description="Flagellar basal-body/hook protein C-terminal" evidence="6">
    <location>
        <begin position="382"/>
        <end position="427"/>
    </location>
</feature>
<evidence type="ECO:0000256" key="2">
    <source>
        <dbReference type="ARBA" id="ARBA00009677"/>
    </source>
</evidence>
<proteinExistence type="inferred from homology"/>
<sequence length="428" mass="44346">MPFRIALSGLDAASTDLQVTGHNIANSATNGFKQSRAEFADIYATSIQDVSATAAGRGVRVSRVAQQFSQGNINFTASNLDLALNGEGFFTLQDAAGNVSYTRAGAHTVDRDGYVVNHNNDRLQVFSPIGNSTTNFNTGSTTDLQLPTLSGAPSATTAATVAVNLDASGTATAAATLFDPTIATSYDSSTSTTVYDSLGAAHTMTMFYRESDTVANQWHVYTTVDGNIVTPTTNSTAAPSSATYPSATVNFSTSGALTTGSGSVSATGTIAYNALPITGAAALNLTFDYNSTTQFGSAFAVNNLTQDGYATGRLSGVDIDNSGVVFARFTNGQSTGLGKVALAKFNNPQGLRQLGDTSWAETFSSGNVQMGEAGTSSFGLIQSGGLENSNVDIAEQLVNLITAQRNYQANAQVITTADTVTQTIINIR</sequence>
<evidence type="ECO:0000259" key="6">
    <source>
        <dbReference type="Pfam" id="PF06429"/>
    </source>
</evidence>
<comment type="function">
    <text evidence="5">A flexible structure which links the flagellar filament to the drive apparatus in the basal body.</text>
</comment>
<organism evidence="9 10">
    <name type="scientific">Sedimenticola selenatireducens</name>
    <dbReference type="NCBI Taxonomy" id="191960"/>
    <lineage>
        <taxon>Bacteria</taxon>
        <taxon>Pseudomonadati</taxon>
        <taxon>Pseudomonadota</taxon>
        <taxon>Gammaproteobacteria</taxon>
        <taxon>Chromatiales</taxon>
        <taxon>Sedimenticolaceae</taxon>
        <taxon>Sedimenticola</taxon>
    </lineage>
</organism>
<evidence type="ECO:0000313" key="9">
    <source>
        <dbReference type="EMBL" id="TVO75277.1"/>
    </source>
</evidence>
<protein>
    <recommendedName>
        <fullName evidence="3 5">Flagellar hook protein FlgE</fullName>
    </recommendedName>
</protein>
<dbReference type="InterPro" id="IPR011491">
    <property type="entry name" value="FlgE_D2"/>
</dbReference>
<accession>A0A557SCZ3</accession>
<gene>
    <name evidence="9" type="ORF">FHP88_09745</name>
</gene>
<comment type="caution">
    <text evidence="9">The sequence shown here is derived from an EMBL/GenBank/DDBJ whole genome shotgun (WGS) entry which is preliminary data.</text>
</comment>
<evidence type="ECO:0000256" key="1">
    <source>
        <dbReference type="ARBA" id="ARBA00004117"/>
    </source>
</evidence>
<keyword evidence="4 5" id="KW-0975">Bacterial flagellum</keyword>
<dbReference type="InterPro" id="IPR037058">
    <property type="entry name" value="Falgellar_hook_FlgE_sf"/>
</dbReference>
<name>A0A557SCZ3_9GAMM</name>
<dbReference type="EMBL" id="VMNH01000009">
    <property type="protein sequence ID" value="TVO75277.1"/>
    <property type="molecule type" value="Genomic_DNA"/>
</dbReference>
<dbReference type="InterPro" id="IPR010930">
    <property type="entry name" value="Flg_bb/hook_C_dom"/>
</dbReference>
<evidence type="ECO:0000256" key="3">
    <source>
        <dbReference type="ARBA" id="ARBA00019015"/>
    </source>
</evidence>
<dbReference type="Pfam" id="PF07559">
    <property type="entry name" value="FlgE_D2"/>
    <property type="match status" value="1"/>
</dbReference>
<evidence type="ECO:0000256" key="5">
    <source>
        <dbReference type="RuleBase" id="RU362116"/>
    </source>
</evidence>